<dbReference type="SUPFAM" id="SSF46689">
    <property type="entry name" value="Homeodomain-like"/>
    <property type="match status" value="1"/>
</dbReference>
<evidence type="ECO:0000313" key="8">
    <source>
        <dbReference type="EMBL" id="SHG18176.1"/>
    </source>
</evidence>
<dbReference type="GO" id="GO:0015074">
    <property type="term" value="P:DNA integration"/>
    <property type="evidence" value="ECO:0007669"/>
    <property type="project" value="UniProtKB-KW"/>
</dbReference>
<accession>A0A1M5HQG7</accession>
<dbReference type="Pfam" id="PF00239">
    <property type="entry name" value="Resolvase"/>
    <property type="match status" value="1"/>
</dbReference>
<keyword evidence="4" id="KW-0233">DNA recombination</keyword>
<dbReference type="PANTHER" id="PTHR30461">
    <property type="entry name" value="DNA-INVERTASE FROM LAMBDOID PROPHAGE"/>
    <property type="match status" value="1"/>
</dbReference>
<dbReference type="InterPro" id="IPR006119">
    <property type="entry name" value="Resolv_N"/>
</dbReference>
<dbReference type="GO" id="GO:0003677">
    <property type="term" value="F:DNA binding"/>
    <property type="evidence" value="ECO:0007669"/>
    <property type="project" value="UniProtKB-KW"/>
</dbReference>
<keyword evidence="2" id="KW-0229">DNA integration</keyword>
<keyword evidence="9" id="KW-1185">Reference proteome</keyword>
<dbReference type="AlphaFoldDB" id="A0A1M5HQG7"/>
<sequence length="189" mass="20833">MAHLYGYARVSTLEQDPALQHDALTAAGCARIFTDHASGKLDHRPQLDDLLERVLPGDTIVVWRLDRLGRNLHHLITTVTELGQRDIGFRSLTEGLDATTPAGRLLFGIMASLAQFERDLIRERTLAGLEAARARGRNGGRRTVMTPDKITVARQMYDTGNHTVQQIADTLGVGRATIYRHLSNEPSGA</sequence>
<dbReference type="InterPro" id="IPR036162">
    <property type="entry name" value="Resolvase-like_N_sf"/>
</dbReference>
<feature type="domain" description="Resolvase/invertase-type recombinase catalytic" evidence="7">
    <location>
        <begin position="3"/>
        <end position="136"/>
    </location>
</feature>
<dbReference type="PROSITE" id="PS00397">
    <property type="entry name" value="RECOMBINASES_1"/>
    <property type="match status" value="1"/>
</dbReference>
<dbReference type="InterPro" id="IPR006118">
    <property type="entry name" value="Recombinase_CS"/>
</dbReference>
<evidence type="ECO:0000313" key="9">
    <source>
        <dbReference type="Proteomes" id="UP000186132"/>
    </source>
</evidence>
<protein>
    <submittedName>
        <fullName evidence="8">Site-specific DNA recombinase</fullName>
    </submittedName>
</protein>
<reference evidence="8 9" key="1">
    <citation type="submission" date="2016-11" db="EMBL/GenBank/DDBJ databases">
        <authorList>
            <person name="Jaros S."/>
            <person name="Januszkiewicz K."/>
            <person name="Wedrychowicz H."/>
        </authorList>
    </citation>
    <scope>NUCLEOTIDE SEQUENCE [LARGE SCALE GENOMIC DNA]</scope>
    <source>
        <strain evidence="8 9">DSM 45627</strain>
    </source>
</reference>
<dbReference type="Gene3D" id="3.40.50.1390">
    <property type="entry name" value="Resolvase, N-terminal catalytic domain"/>
    <property type="match status" value="1"/>
</dbReference>
<dbReference type="OrthoDB" id="3621759at2"/>
<gene>
    <name evidence="8" type="ORF">SAMN05443575_1601</name>
</gene>
<dbReference type="InterPro" id="IPR050639">
    <property type="entry name" value="SSR_resolvase"/>
</dbReference>
<dbReference type="CDD" id="cd03768">
    <property type="entry name" value="SR_ResInv"/>
    <property type="match status" value="1"/>
</dbReference>
<evidence type="ECO:0000259" key="7">
    <source>
        <dbReference type="PROSITE" id="PS51736"/>
    </source>
</evidence>
<dbReference type="CDD" id="cd00569">
    <property type="entry name" value="HTH_Hin_like"/>
    <property type="match status" value="1"/>
</dbReference>
<dbReference type="RefSeq" id="WP_073388347.1">
    <property type="nucleotide sequence ID" value="NZ_FQVU01000002.1"/>
</dbReference>
<evidence type="ECO:0000256" key="1">
    <source>
        <dbReference type="ARBA" id="ARBA00009913"/>
    </source>
</evidence>
<evidence type="ECO:0000256" key="6">
    <source>
        <dbReference type="PROSITE-ProRule" id="PRU10137"/>
    </source>
</evidence>
<proteinExistence type="inferred from homology"/>
<dbReference type="Gene3D" id="1.10.10.60">
    <property type="entry name" value="Homeodomain-like"/>
    <property type="match status" value="1"/>
</dbReference>
<dbReference type="InterPro" id="IPR006120">
    <property type="entry name" value="Resolvase_HTH_dom"/>
</dbReference>
<dbReference type="FunFam" id="3.40.50.1390:FF:000001">
    <property type="entry name" value="DNA recombinase"/>
    <property type="match status" value="1"/>
</dbReference>
<keyword evidence="3" id="KW-0238">DNA-binding</keyword>
<dbReference type="Proteomes" id="UP000186132">
    <property type="component" value="Unassembled WGS sequence"/>
</dbReference>
<feature type="active site" description="O-(5'-phospho-DNA)-serine intermediate" evidence="5 6">
    <location>
        <position position="11"/>
    </location>
</feature>
<dbReference type="PROSITE" id="PS51736">
    <property type="entry name" value="RECOMBINASES_3"/>
    <property type="match status" value="1"/>
</dbReference>
<evidence type="ECO:0000256" key="4">
    <source>
        <dbReference type="ARBA" id="ARBA00023172"/>
    </source>
</evidence>
<dbReference type="SMART" id="SM00857">
    <property type="entry name" value="Resolvase"/>
    <property type="match status" value="1"/>
</dbReference>
<dbReference type="EMBL" id="FQVU01000002">
    <property type="protein sequence ID" value="SHG18176.1"/>
    <property type="molecule type" value="Genomic_DNA"/>
</dbReference>
<name>A0A1M5HQG7_9ACTN</name>
<organism evidence="8 9">
    <name type="scientific">Jatrophihabitans endophyticus</name>
    <dbReference type="NCBI Taxonomy" id="1206085"/>
    <lineage>
        <taxon>Bacteria</taxon>
        <taxon>Bacillati</taxon>
        <taxon>Actinomycetota</taxon>
        <taxon>Actinomycetes</taxon>
        <taxon>Jatrophihabitantales</taxon>
        <taxon>Jatrophihabitantaceae</taxon>
        <taxon>Jatrophihabitans</taxon>
    </lineage>
</organism>
<evidence type="ECO:0000256" key="3">
    <source>
        <dbReference type="ARBA" id="ARBA00023125"/>
    </source>
</evidence>
<evidence type="ECO:0000256" key="2">
    <source>
        <dbReference type="ARBA" id="ARBA00022908"/>
    </source>
</evidence>
<comment type="similarity">
    <text evidence="1">Belongs to the site-specific recombinase resolvase family.</text>
</comment>
<dbReference type="Pfam" id="PF02796">
    <property type="entry name" value="HTH_7"/>
    <property type="match status" value="1"/>
</dbReference>
<dbReference type="InterPro" id="IPR009057">
    <property type="entry name" value="Homeodomain-like_sf"/>
</dbReference>
<dbReference type="SUPFAM" id="SSF53041">
    <property type="entry name" value="Resolvase-like"/>
    <property type="match status" value="1"/>
</dbReference>
<dbReference type="GO" id="GO:0000150">
    <property type="term" value="F:DNA strand exchange activity"/>
    <property type="evidence" value="ECO:0007669"/>
    <property type="project" value="InterPro"/>
</dbReference>
<evidence type="ECO:0000256" key="5">
    <source>
        <dbReference type="PIRSR" id="PIRSR606118-50"/>
    </source>
</evidence>
<dbReference type="PANTHER" id="PTHR30461:SF2">
    <property type="entry name" value="SERINE RECOMBINASE PINE-RELATED"/>
    <property type="match status" value="1"/>
</dbReference>
<dbReference type="PROSITE" id="PS00398">
    <property type="entry name" value="RECOMBINASES_2"/>
    <property type="match status" value="1"/>
</dbReference>